<name>A0A8J3K8F5_9ACTN</name>
<keyword evidence="2" id="KW-1185">Reference proteome</keyword>
<reference evidence="1 2" key="1">
    <citation type="submission" date="2021-01" db="EMBL/GenBank/DDBJ databases">
        <title>Whole genome shotgun sequence of Catellatospora chokoriensis NBRC 107358.</title>
        <authorList>
            <person name="Komaki H."/>
            <person name="Tamura T."/>
        </authorList>
    </citation>
    <scope>NUCLEOTIDE SEQUENCE [LARGE SCALE GENOMIC DNA]</scope>
    <source>
        <strain evidence="1 2">NBRC 107358</strain>
    </source>
</reference>
<organism evidence="1 2">
    <name type="scientific">Catellatospora chokoriensis</name>
    <dbReference type="NCBI Taxonomy" id="310353"/>
    <lineage>
        <taxon>Bacteria</taxon>
        <taxon>Bacillati</taxon>
        <taxon>Actinomycetota</taxon>
        <taxon>Actinomycetes</taxon>
        <taxon>Micromonosporales</taxon>
        <taxon>Micromonosporaceae</taxon>
        <taxon>Catellatospora</taxon>
    </lineage>
</organism>
<protein>
    <submittedName>
        <fullName evidence="1">Uncharacterized protein</fullName>
    </submittedName>
</protein>
<comment type="caution">
    <text evidence="1">The sequence shown here is derived from an EMBL/GenBank/DDBJ whole genome shotgun (WGS) entry which is preliminary data.</text>
</comment>
<dbReference type="EMBL" id="BONG01000031">
    <property type="protein sequence ID" value="GIF91384.1"/>
    <property type="molecule type" value="Genomic_DNA"/>
</dbReference>
<accession>A0A8J3K8F5</accession>
<dbReference type="Proteomes" id="UP000619293">
    <property type="component" value="Unassembled WGS sequence"/>
</dbReference>
<evidence type="ECO:0000313" key="1">
    <source>
        <dbReference type="EMBL" id="GIF91384.1"/>
    </source>
</evidence>
<dbReference type="AlphaFoldDB" id="A0A8J3K8F5"/>
<sequence length="72" mass="7540">MSGQCPHGVEMAPAEPVLMTLVGSRAAVGRLVAVLDEAVSLSDVSDPMPYGVYDVRVTAIVSRRYPLAGGPR</sequence>
<evidence type="ECO:0000313" key="2">
    <source>
        <dbReference type="Proteomes" id="UP000619293"/>
    </source>
</evidence>
<gene>
    <name evidence="1" type="ORF">Cch02nite_48280</name>
</gene>
<proteinExistence type="predicted"/>